<dbReference type="Gene3D" id="3.20.20.70">
    <property type="entry name" value="Aldolase class I"/>
    <property type="match status" value="1"/>
</dbReference>
<proteinExistence type="inferred from homology"/>
<dbReference type="Proteomes" id="UP001062223">
    <property type="component" value="Chromosome"/>
</dbReference>
<dbReference type="CDD" id="cd00311">
    <property type="entry name" value="TIM"/>
    <property type="match status" value="1"/>
</dbReference>
<evidence type="ECO:0000313" key="4">
    <source>
        <dbReference type="EMBL" id="UYC81448.1"/>
    </source>
</evidence>
<gene>
    <name evidence="4" type="ORF">OE229_03010</name>
</gene>
<dbReference type="EC" id="5.3.1.1" evidence="2"/>
<comment type="subcellular location">
    <subcellularLocation>
        <location evidence="2">Cytoplasm</location>
    </subcellularLocation>
</comment>
<dbReference type="GO" id="GO:0004807">
    <property type="term" value="F:triose-phosphate isomerase activity"/>
    <property type="evidence" value="ECO:0007669"/>
    <property type="project" value="UniProtKB-EC"/>
</dbReference>
<dbReference type="PANTHER" id="PTHR21139">
    <property type="entry name" value="TRIOSEPHOSPHATE ISOMERASE"/>
    <property type="match status" value="1"/>
</dbReference>
<dbReference type="InterPro" id="IPR000652">
    <property type="entry name" value="Triosephosphate_isomerase"/>
</dbReference>
<dbReference type="PANTHER" id="PTHR21139:SF2">
    <property type="entry name" value="TRIOSEPHOSPHATE ISOMERASE"/>
    <property type="match status" value="1"/>
</dbReference>
<comment type="catalytic activity">
    <reaction evidence="2">
        <text>D-glyceraldehyde 3-phosphate = dihydroxyacetone phosphate</text>
        <dbReference type="Rhea" id="RHEA:18585"/>
        <dbReference type="ChEBI" id="CHEBI:57642"/>
        <dbReference type="ChEBI" id="CHEBI:59776"/>
        <dbReference type="EC" id="5.3.1.1"/>
    </reaction>
</comment>
<sequence>MITVGVSLKTYFSHARTLSWAAEVTDIARRHPAVRSGAASLFVAPTFPALVPVRDLLAGSGVLLAAQDLSWADAGAFTGEVSGAELREIGVDLVEIGHAERRSLFHEDDATIAGKVHAAFRNHLRPLVCVGEPDRASPHELGRHAAPRAPQRAGTGSRGPNPTEAVAAVTAQLDRAVSTAVADGLAGPLTVAYEPVWAIGAPAPAPDDHIVAVLAGIDQHLATRPELHGSTVLYGGSAGPGLLTRGQGRIGGLFLGRFAHDPAAVEAILDEVAALN</sequence>
<evidence type="ECO:0000256" key="3">
    <source>
        <dbReference type="SAM" id="MobiDB-lite"/>
    </source>
</evidence>
<name>A0A9Q9P876_9MICO</name>
<evidence type="ECO:0000313" key="5">
    <source>
        <dbReference type="Proteomes" id="UP001062223"/>
    </source>
</evidence>
<keyword evidence="2" id="KW-0963">Cytoplasm</keyword>
<dbReference type="Pfam" id="PF00121">
    <property type="entry name" value="TIM"/>
    <property type="match status" value="2"/>
</dbReference>
<keyword evidence="2" id="KW-0324">Glycolysis</keyword>
<dbReference type="GO" id="GO:0019563">
    <property type="term" value="P:glycerol catabolic process"/>
    <property type="evidence" value="ECO:0007669"/>
    <property type="project" value="TreeGrafter"/>
</dbReference>
<accession>A0A9Q9P876</accession>
<dbReference type="AlphaFoldDB" id="A0A9Q9P876"/>
<evidence type="ECO:0000256" key="2">
    <source>
        <dbReference type="RuleBase" id="RU363013"/>
    </source>
</evidence>
<keyword evidence="1 2" id="KW-0413">Isomerase</keyword>
<dbReference type="EMBL" id="CP106879">
    <property type="protein sequence ID" value="UYC81448.1"/>
    <property type="molecule type" value="Genomic_DNA"/>
</dbReference>
<evidence type="ECO:0000256" key="1">
    <source>
        <dbReference type="ARBA" id="ARBA00023235"/>
    </source>
</evidence>
<dbReference type="PROSITE" id="PS51440">
    <property type="entry name" value="TIM_2"/>
    <property type="match status" value="1"/>
</dbReference>
<dbReference type="InterPro" id="IPR013785">
    <property type="entry name" value="Aldolase_TIM"/>
</dbReference>
<dbReference type="GO" id="GO:0006094">
    <property type="term" value="P:gluconeogenesis"/>
    <property type="evidence" value="ECO:0007669"/>
    <property type="project" value="UniProtKB-KW"/>
</dbReference>
<dbReference type="KEGG" id="cpoi:OE229_03010"/>
<organism evidence="4 5">
    <name type="scientific">Curtobacterium poinsettiae</name>
    <dbReference type="NCBI Taxonomy" id="159612"/>
    <lineage>
        <taxon>Bacteria</taxon>
        <taxon>Bacillati</taxon>
        <taxon>Actinomycetota</taxon>
        <taxon>Actinomycetes</taxon>
        <taxon>Micrococcales</taxon>
        <taxon>Microbacteriaceae</taxon>
        <taxon>Curtobacterium</taxon>
    </lineage>
</organism>
<comment type="pathway">
    <text evidence="2">Carbohydrate degradation; glycolysis; D-glyceraldehyde 3-phosphate from glycerone phosphate: step 1/1.</text>
</comment>
<reference evidence="4" key="1">
    <citation type="submission" date="2022-09" db="EMBL/GenBank/DDBJ databases">
        <title>Taxonomy of Curtobacterium flaccumfaciens.</title>
        <authorList>
            <person name="Osdaghi E."/>
            <person name="Taghavi S.M."/>
            <person name="Hamidizade M."/>
            <person name="Abachi H."/>
            <person name="Fazliarab A."/>
            <person name="Baeyen S."/>
            <person name="Portier P."/>
            <person name="Van Vaerenbergh J."/>
            <person name="Jacques M.-A."/>
        </authorList>
    </citation>
    <scope>NUCLEOTIDE SEQUENCE</scope>
    <source>
        <strain evidence="4">AGQB46</strain>
    </source>
</reference>
<dbReference type="GO" id="GO:0046166">
    <property type="term" value="P:glyceraldehyde-3-phosphate biosynthetic process"/>
    <property type="evidence" value="ECO:0007669"/>
    <property type="project" value="TreeGrafter"/>
</dbReference>
<dbReference type="InterPro" id="IPR035990">
    <property type="entry name" value="TIM_sf"/>
</dbReference>
<comment type="subunit">
    <text evidence="2">Homodimer.</text>
</comment>
<dbReference type="GO" id="GO:0006096">
    <property type="term" value="P:glycolytic process"/>
    <property type="evidence" value="ECO:0007669"/>
    <property type="project" value="UniProtKB-KW"/>
</dbReference>
<keyword evidence="2" id="KW-0312">Gluconeogenesis</keyword>
<dbReference type="RefSeq" id="WP_262139682.1">
    <property type="nucleotide sequence ID" value="NZ_CP106879.1"/>
</dbReference>
<dbReference type="SUPFAM" id="SSF51351">
    <property type="entry name" value="Triosephosphate isomerase (TIM)"/>
    <property type="match status" value="1"/>
</dbReference>
<comment type="pathway">
    <text evidence="2">Carbohydrate biosynthesis; gluconeogenesis.</text>
</comment>
<protein>
    <recommendedName>
        <fullName evidence="2">Triosephosphate isomerase</fullName>
        <ecNumber evidence="2">5.3.1.1</ecNumber>
    </recommendedName>
</protein>
<comment type="similarity">
    <text evidence="2">Belongs to the triosephosphate isomerase family.</text>
</comment>
<feature type="region of interest" description="Disordered" evidence="3">
    <location>
        <begin position="135"/>
        <end position="162"/>
    </location>
</feature>
<dbReference type="GO" id="GO:0005829">
    <property type="term" value="C:cytosol"/>
    <property type="evidence" value="ECO:0007669"/>
    <property type="project" value="TreeGrafter"/>
</dbReference>